<dbReference type="Gene3D" id="3.20.180.10">
    <property type="entry name" value="PNP-oxidase-like"/>
    <property type="match status" value="1"/>
</dbReference>
<dbReference type="InterPro" id="IPR012349">
    <property type="entry name" value="Split_barrel_FMN-bd"/>
</dbReference>
<dbReference type="AlphaFoldDB" id="A0A838XRC0"/>
<proteinExistence type="predicted"/>
<evidence type="ECO:0000259" key="2">
    <source>
        <dbReference type="Pfam" id="PF13883"/>
    </source>
</evidence>
<sequence length="254" mass="27262">MSEANQTTVIRPTDDEARALARRLIRLARHGALAVLDPRDGAPFASRVALATEMDGTLVMLVSRLSQHTEALAADARCSLLVGEPGKGDPLAHPRLTLVGRAERIAADSAACGHVRRRFLARHPKAQLYVDFPDFAFFRISLDRASLNGGFGKAYLLEPGDLLLPRQGLDRLQAMEEDAVAHMNADHGEAVELYGRVLARAGAGPWRLTSLDPEGLDLAAGDKVARVAFTPPLAEAGELRSRLVALAKQARAAA</sequence>
<evidence type="ECO:0000313" key="4">
    <source>
        <dbReference type="Proteomes" id="UP000559404"/>
    </source>
</evidence>
<organism evidence="3 4">
    <name type="scientific">Stappia taiwanensis</name>
    <dbReference type="NCBI Taxonomy" id="992267"/>
    <lineage>
        <taxon>Bacteria</taxon>
        <taxon>Pseudomonadati</taxon>
        <taxon>Pseudomonadota</taxon>
        <taxon>Alphaproteobacteria</taxon>
        <taxon>Hyphomicrobiales</taxon>
        <taxon>Stappiaceae</taxon>
        <taxon>Stappia</taxon>
    </lineage>
</organism>
<dbReference type="GO" id="GO:0005737">
    <property type="term" value="C:cytoplasm"/>
    <property type="evidence" value="ECO:0007669"/>
    <property type="project" value="UniProtKB-ARBA"/>
</dbReference>
<dbReference type="RefSeq" id="WP_181759316.1">
    <property type="nucleotide sequence ID" value="NZ_BMCR01000002.1"/>
</dbReference>
<dbReference type="PANTHER" id="PTHR13343">
    <property type="entry name" value="CREG1 PROTEIN"/>
    <property type="match status" value="1"/>
</dbReference>
<protein>
    <submittedName>
        <fullName evidence="3">HugZ family protein</fullName>
    </submittedName>
</protein>
<dbReference type="InterPro" id="IPR037119">
    <property type="entry name" value="Haem_oxidase_HugZ-like_sf"/>
</dbReference>
<dbReference type="Proteomes" id="UP000559404">
    <property type="component" value="Unassembled WGS sequence"/>
</dbReference>
<dbReference type="InterPro" id="IPR055343">
    <property type="entry name" value="CREG_beta-barrel"/>
</dbReference>
<keyword evidence="4" id="KW-1185">Reference proteome</keyword>
<gene>
    <name evidence="3" type="ORF">H1W37_05615</name>
</gene>
<reference evidence="3 4" key="1">
    <citation type="submission" date="2020-07" db="EMBL/GenBank/DDBJ databases">
        <authorList>
            <person name="Li M."/>
        </authorList>
    </citation>
    <scope>NUCLEOTIDE SEQUENCE [LARGE SCALE GENOMIC DNA]</scope>
    <source>
        <strain evidence="3 4">DSM 23284</strain>
    </source>
</reference>
<dbReference type="SUPFAM" id="SSF50475">
    <property type="entry name" value="FMN-binding split barrel"/>
    <property type="match status" value="1"/>
</dbReference>
<evidence type="ECO:0000259" key="1">
    <source>
        <dbReference type="Pfam" id="PF10615"/>
    </source>
</evidence>
<dbReference type="PANTHER" id="PTHR13343:SF17">
    <property type="entry name" value="CELLULAR REPRESSOR OF E1A-STIMULATED GENES, ISOFORM A"/>
    <property type="match status" value="1"/>
</dbReference>
<reference evidence="3 4" key="2">
    <citation type="submission" date="2020-08" db="EMBL/GenBank/DDBJ databases">
        <title>Stappia taiwanensis sp. nov., isolated from a coastal thermal spring.</title>
        <authorList>
            <person name="Kampfer P."/>
        </authorList>
    </citation>
    <scope>NUCLEOTIDE SEQUENCE [LARGE SCALE GENOMIC DNA]</scope>
    <source>
        <strain evidence="3 4">DSM 23284</strain>
    </source>
</reference>
<name>A0A838XRC0_9HYPH</name>
<comment type="caution">
    <text evidence="3">The sequence shown here is derived from an EMBL/GenBank/DDBJ whole genome shotgun (WGS) entry which is preliminary data.</text>
</comment>
<dbReference type="InterPro" id="IPR019595">
    <property type="entry name" value="DUF2470"/>
</dbReference>
<dbReference type="Pfam" id="PF13883">
    <property type="entry name" value="CREG_beta-barrel"/>
    <property type="match status" value="1"/>
</dbReference>
<feature type="domain" description="CREG-like beta-barrel" evidence="2">
    <location>
        <begin position="12"/>
        <end position="154"/>
    </location>
</feature>
<dbReference type="Gene3D" id="2.30.110.10">
    <property type="entry name" value="Electron Transport, Fmn-binding Protein, Chain A"/>
    <property type="match status" value="1"/>
</dbReference>
<accession>A0A838XRC0</accession>
<dbReference type="Pfam" id="PF10615">
    <property type="entry name" value="DUF2470"/>
    <property type="match status" value="1"/>
</dbReference>
<dbReference type="EMBL" id="JACEON010000004">
    <property type="protein sequence ID" value="MBA4611116.1"/>
    <property type="molecule type" value="Genomic_DNA"/>
</dbReference>
<feature type="domain" description="DUF2470" evidence="1">
    <location>
        <begin position="177"/>
        <end position="246"/>
    </location>
</feature>
<evidence type="ECO:0000313" key="3">
    <source>
        <dbReference type="EMBL" id="MBA4611116.1"/>
    </source>
</evidence>